<dbReference type="Proteomes" id="UP001283361">
    <property type="component" value="Unassembled WGS sequence"/>
</dbReference>
<organism evidence="2 3">
    <name type="scientific">Elysia crispata</name>
    <name type="common">lettuce slug</name>
    <dbReference type="NCBI Taxonomy" id="231223"/>
    <lineage>
        <taxon>Eukaryota</taxon>
        <taxon>Metazoa</taxon>
        <taxon>Spiralia</taxon>
        <taxon>Lophotrochozoa</taxon>
        <taxon>Mollusca</taxon>
        <taxon>Gastropoda</taxon>
        <taxon>Heterobranchia</taxon>
        <taxon>Euthyneura</taxon>
        <taxon>Panpulmonata</taxon>
        <taxon>Sacoglossa</taxon>
        <taxon>Placobranchoidea</taxon>
        <taxon>Plakobranchidae</taxon>
        <taxon>Elysia</taxon>
    </lineage>
</organism>
<reference evidence="2" key="1">
    <citation type="journal article" date="2023" name="G3 (Bethesda)">
        <title>A reference genome for the long-term kleptoplast-retaining sea slug Elysia crispata morphotype clarki.</title>
        <authorList>
            <person name="Eastman K.E."/>
            <person name="Pendleton A.L."/>
            <person name="Shaikh M.A."/>
            <person name="Suttiyut T."/>
            <person name="Ogas R."/>
            <person name="Tomko P."/>
            <person name="Gavelis G."/>
            <person name="Widhalm J.R."/>
            <person name="Wisecaver J.H."/>
        </authorList>
    </citation>
    <scope>NUCLEOTIDE SEQUENCE</scope>
    <source>
        <strain evidence="2">ECLA1</strain>
    </source>
</reference>
<comment type="caution">
    <text evidence="2">The sequence shown here is derived from an EMBL/GenBank/DDBJ whole genome shotgun (WGS) entry which is preliminary data.</text>
</comment>
<feature type="region of interest" description="Disordered" evidence="1">
    <location>
        <begin position="1"/>
        <end position="27"/>
    </location>
</feature>
<dbReference type="AlphaFoldDB" id="A0AAE1DA46"/>
<proteinExistence type="predicted"/>
<accession>A0AAE1DA46</accession>
<evidence type="ECO:0000313" key="3">
    <source>
        <dbReference type="Proteomes" id="UP001283361"/>
    </source>
</evidence>
<sequence length="146" mass="15732">MFAWSPPTSADQTPHQHNGGAHQRTSHMVRRWASGGGERCTLPTYSKMKRWEGDDYLFPSNLAICLLSCGTAHAIPPARDGCEGVSIMALATPTWGDRFPTGASLITTSDTPSENEASNKAISGAWHEEIPSAWEAHVRQLTAAAS</sequence>
<dbReference type="EMBL" id="JAWDGP010004628">
    <property type="protein sequence ID" value="KAK3762887.1"/>
    <property type="molecule type" value="Genomic_DNA"/>
</dbReference>
<name>A0AAE1DA46_9GAST</name>
<evidence type="ECO:0000313" key="2">
    <source>
        <dbReference type="EMBL" id="KAK3762887.1"/>
    </source>
</evidence>
<feature type="compositionally biased region" description="Polar residues" evidence="1">
    <location>
        <begin position="1"/>
        <end position="16"/>
    </location>
</feature>
<evidence type="ECO:0000256" key="1">
    <source>
        <dbReference type="SAM" id="MobiDB-lite"/>
    </source>
</evidence>
<gene>
    <name evidence="2" type="ORF">RRG08_051040</name>
</gene>
<protein>
    <submittedName>
        <fullName evidence="2">Uncharacterized protein</fullName>
    </submittedName>
</protein>
<keyword evidence="3" id="KW-1185">Reference proteome</keyword>